<dbReference type="EMBL" id="JAVTTP010000001">
    <property type="protein sequence ID" value="MDT7828663.1"/>
    <property type="molecule type" value="Genomic_DNA"/>
</dbReference>
<evidence type="ECO:0000313" key="2">
    <source>
        <dbReference type="EMBL" id="MDT7828663.1"/>
    </source>
</evidence>
<dbReference type="SUPFAM" id="SSF56300">
    <property type="entry name" value="Metallo-dependent phosphatases"/>
    <property type="match status" value="1"/>
</dbReference>
<reference evidence="2 3" key="1">
    <citation type="submission" date="2023-09" db="EMBL/GenBank/DDBJ databases">
        <title>Novel taxa isolated from Blanes Bay.</title>
        <authorList>
            <person name="Rey-Velasco X."/>
            <person name="Lucena T."/>
        </authorList>
    </citation>
    <scope>NUCLEOTIDE SEQUENCE [LARGE SCALE GENOMIC DNA]</scope>
    <source>
        <strain evidence="2 3">S334</strain>
    </source>
</reference>
<sequence length="368" mass="41424">MKRINDFSPSLIQGVLKTLIIAITFCTLPVAAQEKYEPPKLDDPDSWTMVILPDPQTYVKFGRNQPILELMTAWISENIDDLNIEMVLCTGDLVEQNEMIDPDGVTGNQTSKGQWESVSNAFSRLDGRVPYITAAGNHDYGYRNIKDRKTNFNRYFPVDKNPKNQQLLRKAAMNAEGVPTLENAAFEFTSPHGREMLFINLEFAPRDTVLAWAKAVVAAEKYKDHTAVILTHSYLNAENEHIVKENYPIEEGNYGRAVYEKLVKPSANIQMVFSGHIGAPDNPKAHVGFRTDRNAAGKKVQQMVFNAQAIGGGWMGNGGDGWLRILEFLPDKRTVKVKTFSPLFAISPTTQKQAWRTADYDEFSFEID</sequence>
<dbReference type="InterPro" id="IPR004843">
    <property type="entry name" value="Calcineurin-like_PHP"/>
</dbReference>
<dbReference type="InterPro" id="IPR029052">
    <property type="entry name" value="Metallo-depent_PP-like"/>
</dbReference>
<organism evidence="2 3">
    <name type="scientific">Pricia mediterranea</name>
    <dbReference type="NCBI Taxonomy" id="3076079"/>
    <lineage>
        <taxon>Bacteria</taxon>
        <taxon>Pseudomonadati</taxon>
        <taxon>Bacteroidota</taxon>
        <taxon>Flavobacteriia</taxon>
        <taxon>Flavobacteriales</taxon>
        <taxon>Flavobacteriaceae</taxon>
        <taxon>Pricia</taxon>
    </lineage>
</organism>
<dbReference type="Pfam" id="PF00149">
    <property type="entry name" value="Metallophos"/>
    <property type="match status" value="1"/>
</dbReference>
<dbReference type="RefSeq" id="WP_314014095.1">
    <property type="nucleotide sequence ID" value="NZ_JAVTTP010000001.1"/>
</dbReference>
<dbReference type="InterPro" id="IPR051918">
    <property type="entry name" value="STPP_CPPED1"/>
</dbReference>
<name>A0ABU3L512_9FLAO</name>
<dbReference type="Proteomes" id="UP001250656">
    <property type="component" value="Unassembled WGS sequence"/>
</dbReference>
<dbReference type="PANTHER" id="PTHR43143">
    <property type="entry name" value="METALLOPHOSPHOESTERASE, CALCINEURIN SUPERFAMILY"/>
    <property type="match status" value="1"/>
</dbReference>
<comment type="caution">
    <text evidence="2">The sequence shown here is derived from an EMBL/GenBank/DDBJ whole genome shotgun (WGS) entry which is preliminary data.</text>
</comment>
<evidence type="ECO:0000259" key="1">
    <source>
        <dbReference type="Pfam" id="PF00149"/>
    </source>
</evidence>
<accession>A0ABU3L512</accession>
<keyword evidence="3" id="KW-1185">Reference proteome</keyword>
<gene>
    <name evidence="2" type="ORF">RQM65_08305</name>
</gene>
<dbReference type="Gene3D" id="3.60.21.10">
    <property type="match status" value="1"/>
</dbReference>
<proteinExistence type="predicted"/>
<protein>
    <submittedName>
        <fullName evidence="2">Metallophosphoesterase</fullName>
    </submittedName>
</protein>
<feature type="domain" description="Calcineurin-like phosphoesterase" evidence="1">
    <location>
        <begin position="73"/>
        <end position="277"/>
    </location>
</feature>
<dbReference type="PANTHER" id="PTHR43143:SF5">
    <property type="entry name" value="SECRETED PROTEIN"/>
    <property type="match status" value="1"/>
</dbReference>
<evidence type="ECO:0000313" key="3">
    <source>
        <dbReference type="Proteomes" id="UP001250656"/>
    </source>
</evidence>